<dbReference type="Proteomes" id="UP000823891">
    <property type="component" value="Unassembled WGS sequence"/>
</dbReference>
<dbReference type="Gene3D" id="1.10.10.60">
    <property type="entry name" value="Homeodomain-like"/>
    <property type="match status" value="2"/>
</dbReference>
<dbReference type="InterPro" id="IPR037923">
    <property type="entry name" value="HTH-like"/>
</dbReference>
<evidence type="ECO:0000313" key="5">
    <source>
        <dbReference type="EMBL" id="HJC22604.1"/>
    </source>
</evidence>
<feature type="domain" description="HTH araC/xylS-type" evidence="4">
    <location>
        <begin position="168"/>
        <end position="267"/>
    </location>
</feature>
<evidence type="ECO:0000256" key="3">
    <source>
        <dbReference type="ARBA" id="ARBA00023163"/>
    </source>
</evidence>
<dbReference type="PROSITE" id="PS01124">
    <property type="entry name" value="HTH_ARAC_FAMILY_2"/>
    <property type="match status" value="1"/>
</dbReference>
<keyword evidence="1" id="KW-0805">Transcription regulation</keyword>
<dbReference type="InterPro" id="IPR018062">
    <property type="entry name" value="HTH_AraC-typ_CS"/>
</dbReference>
<proteinExistence type="predicted"/>
<name>A0A9D2SNA3_9FIRM</name>
<dbReference type="PANTHER" id="PTHR43280">
    <property type="entry name" value="ARAC-FAMILY TRANSCRIPTIONAL REGULATOR"/>
    <property type="match status" value="1"/>
</dbReference>
<reference evidence="5" key="2">
    <citation type="submission" date="2021-04" db="EMBL/GenBank/DDBJ databases">
        <authorList>
            <person name="Gilroy R."/>
        </authorList>
    </citation>
    <scope>NUCLEOTIDE SEQUENCE</scope>
    <source>
        <strain evidence="5">USAMLcec2-132</strain>
    </source>
</reference>
<reference evidence="5" key="1">
    <citation type="journal article" date="2021" name="PeerJ">
        <title>Extensive microbial diversity within the chicken gut microbiome revealed by metagenomics and culture.</title>
        <authorList>
            <person name="Gilroy R."/>
            <person name="Ravi A."/>
            <person name="Getino M."/>
            <person name="Pursley I."/>
            <person name="Horton D.L."/>
            <person name="Alikhan N.F."/>
            <person name="Baker D."/>
            <person name="Gharbi K."/>
            <person name="Hall N."/>
            <person name="Watson M."/>
            <person name="Adriaenssens E.M."/>
            <person name="Foster-Nyarko E."/>
            <person name="Jarju S."/>
            <person name="Secka A."/>
            <person name="Antonio M."/>
            <person name="Oren A."/>
            <person name="Chaudhuri R.R."/>
            <person name="La Ragione R."/>
            <person name="Hildebrand F."/>
            <person name="Pallen M.J."/>
        </authorList>
    </citation>
    <scope>NUCLEOTIDE SEQUENCE</scope>
    <source>
        <strain evidence="5">USAMLcec2-132</strain>
    </source>
</reference>
<evidence type="ECO:0000313" key="6">
    <source>
        <dbReference type="Proteomes" id="UP000823891"/>
    </source>
</evidence>
<evidence type="ECO:0000259" key="4">
    <source>
        <dbReference type="PROSITE" id="PS01124"/>
    </source>
</evidence>
<evidence type="ECO:0000256" key="2">
    <source>
        <dbReference type="ARBA" id="ARBA00023125"/>
    </source>
</evidence>
<dbReference type="Gene3D" id="2.60.120.280">
    <property type="entry name" value="Regulatory protein AraC"/>
    <property type="match status" value="1"/>
</dbReference>
<dbReference type="PROSITE" id="PS00041">
    <property type="entry name" value="HTH_ARAC_FAMILY_1"/>
    <property type="match status" value="1"/>
</dbReference>
<dbReference type="AlphaFoldDB" id="A0A9D2SNA3"/>
<dbReference type="Pfam" id="PF02311">
    <property type="entry name" value="AraC_binding"/>
    <property type="match status" value="1"/>
</dbReference>
<dbReference type="GO" id="GO:0043565">
    <property type="term" value="F:sequence-specific DNA binding"/>
    <property type="evidence" value="ECO:0007669"/>
    <property type="project" value="InterPro"/>
</dbReference>
<gene>
    <name evidence="5" type="ORF">H9761_02725</name>
</gene>
<keyword evidence="2" id="KW-0238">DNA-binding</keyword>
<comment type="caution">
    <text evidence="5">The sequence shown here is derived from an EMBL/GenBank/DDBJ whole genome shotgun (WGS) entry which is preliminary data.</text>
</comment>
<organism evidence="5 6">
    <name type="scientific">Candidatus Eisenbergiella merdavium</name>
    <dbReference type="NCBI Taxonomy" id="2838551"/>
    <lineage>
        <taxon>Bacteria</taxon>
        <taxon>Bacillati</taxon>
        <taxon>Bacillota</taxon>
        <taxon>Clostridia</taxon>
        <taxon>Lachnospirales</taxon>
        <taxon>Lachnospiraceae</taxon>
        <taxon>Eisenbergiella</taxon>
    </lineage>
</organism>
<dbReference type="SUPFAM" id="SSF51215">
    <property type="entry name" value="Regulatory protein AraC"/>
    <property type="match status" value="1"/>
</dbReference>
<dbReference type="InterPro" id="IPR018060">
    <property type="entry name" value="HTH_AraC"/>
</dbReference>
<sequence length="269" mass="31046">MPIYFNSTLSREPFQFDSLGIHWEQEPNRRPKGFPLYHYLQTEKGIGTVVVGKERYLLEEDQGILLAPGVPHEYHGEGDGWVTLFATFSGLLQESIPMLLRNASVLLTEGEKGKAVRDIIQKAVECFEETPVNLYLASVYSYQLLLLLSDGRTMPERTGNPAMEKYVRPVLKLIQDRYMEPLTLEELSGRVYVSPQYLSRLFLQYMGCSVYEYLTGYRITRAKELLLRCPDRRIQVIANDVGYSDTSHFILMFRRATEMTPGAFRRMHL</sequence>
<dbReference type="Pfam" id="PF12833">
    <property type="entry name" value="HTH_18"/>
    <property type="match status" value="1"/>
</dbReference>
<dbReference type="InterPro" id="IPR009057">
    <property type="entry name" value="Homeodomain-like_sf"/>
</dbReference>
<dbReference type="PANTHER" id="PTHR43280:SF28">
    <property type="entry name" value="HTH-TYPE TRANSCRIPTIONAL ACTIVATOR RHAS"/>
    <property type="match status" value="1"/>
</dbReference>
<dbReference type="InterPro" id="IPR003313">
    <property type="entry name" value="AraC-bd"/>
</dbReference>
<dbReference type="SMART" id="SM00342">
    <property type="entry name" value="HTH_ARAC"/>
    <property type="match status" value="1"/>
</dbReference>
<dbReference type="SUPFAM" id="SSF46689">
    <property type="entry name" value="Homeodomain-like"/>
    <property type="match status" value="2"/>
</dbReference>
<accession>A0A9D2SNA3</accession>
<dbReference type="GO" id="GO:0003700">
    <property type="term" value="F:DNA-binding transcription factor activity"/>
    <property type="evidence" value="ECO:0007669"/>
    <property type="project" value="InterPro"/>
</dbReference>
<keyword evidence="3" id="KW-0804">Transcription</keyword>
<dbReference type="EMBL" id="DWWS01000013">
    <property type="protein sequence ID" value="HJC22604.1"/>
    <property type="molecule type" value="Genomic_DNA"/>
</dbReference>
<evidence type="ECO:0000256" key="1">
    <source>
        <dbReference type="ARBA" id="ARBA00023015"/>
    </source>
</evidence>
<protein>
    <submittedName>
        <fullName evidence="5">AraC family transcriptional regulator</fullName>
    </submittedName>
</protein>